<dbReference type="InParanoid" id="A0A0R0HKU8"/>
<feature type="compositionally biased region" description="Pro residues" evidence="1">
    <location>
        <begin position="80"/>
        <end position="96"/>
    </location>
</feature>
<feature type="compositionally biased region" description="Basic residues" evidence="1">
    <location>
        <begin position="100"/>
        <end position="110"/>
    </location>
</feature>
<dbReference type="AlphaFoldDB" id="A0A0R0HKU8"/>
<reference evidence="2 3" key="1">
    <citation type="journal article" date="2010" name="Nature">
        <title>Genome sequence of the palaeopolyploid soybean.</title>
        <authorList>
            <person name="Schmutz J."/>
            <person name="Cannon S.B."/>
            <person name="Schlueter J."/>
            <person name="Ma J."/>
            <person name="Mitros T."/>
            <person name="Nelson W."/>
            <person name="Hyten D.L."/>
            <person name="Song Q."/>
            <person name="Thelen J.J."/>
            <person name="Cheng J."/>
            <person name="Xu D."/>
            <person name="Hellsten U."/>
            <person name="May G.D."/>
            <person name="Yu Y."/>
            <person name="Sakurai T."/>
            <person name="Umezawa T."/>
            <person name="Bhattacharyya M.K."/>
            <person name="Sandhu D."/>
            <person name="Valliyodan B."/>
            <person name="Lindquist E."/>
            <person name="Peto M."/>
            <person name="Grant D."/>
            <person name="Shu S."/>
            <person name="Goodstein D."/>
            <person name="Barry K."/>
            <person name="Futrell-Griggs M."/>
            <person name="Abernathy B."/>
            <person name="Du J."/>
            <person name="Tian Z."/>
            <person name="Zhu L."/>
            <person name="Gill N."/>
            <person name="Joshi T."/>
            <person name="Libault M."/>
            <person name="Sethuraman A."/>
            <person name="Zhang X.-C."/>
            <person name="Shinozaki K."/>
            <person name="Nguyen H.T."/>
            <person name="Wing R.A."/>
            <person name="Cregan P."/>
            <person name="Specht J."/>
            <person name="Grimwood J."/>
            <person name="Rokhsar D."/>
            <person name="Stacey G."/>
            <person name="Shoemaker R.C."/>
            <person name="Jackson S.A."/>
        </authorList>
    </citation>
    <scope>NUCLEOTIDE SEQUENCE</scope>
    <source>
        <strain evidence="3">cv. Williams 82</strain>
        <tissue evidence="2">Callus</tissue>
    </source>
</reference>
<dbReference type="EMBL" id="CM000844">
    <property type="protein sequence ID" value="KRH28152.1"/>
    <property type="molecule type" value="Genomic_DNA"/>
</dbReference>
<reference evidence="3" key="2">
    <citation type="submission" date="2018-02" db="UniProtKB">
        <authorList>
            <consortium name="EnsemblPlants"/>
        </authorList>
    </citation>
    <scope>IDENTIFICATION</scope>
    <source>
        <strain evidence="3">Williams 82</strain>
    </source>
</reference>
<feature type="compositionally biased region" description="Low complexity" evidence="1">
    <location>
        <begin position="51"/>
        <end position="62"/>
    </location>
</feature>
<dbReference type="EnsemblPlants" id="KRH28152">
    <property type="protein sequence ID" value="KRH28152"/>
    <property type="gene ID" value="GLYMA_11G035600"/>
</dbReference>
<evidence type="ECO:0000313" key="3">
    <source>
        <dbReference type="EnsemblPlants" id="KRH28152"/>
    </source>
</evidence>
<feature type="region of interest" description="Disordered" evidence="1">
    <location>
        <begin position="1"/>
        <end position="117"/>
    </location>
</feature>
<proteinExistence type="predicted"/>
<accession>A0A0R0HKU8</accession>
<name>A0A0R0HKU8_SOYBN</name>
<organism evidence="2">
    <name type="scientific">Glycine max</name>
    <name type="common">Soybean</name>
    <name type="synonym">Glycine hispida</name>
    <dbReference type="NCBI Taxonomy" id="3847"/>
    <lineage>
        <taxon>Eukaryota</taxon>
        <taxon>Viridiplantae</taxon>
        <taxon>Streptophyta</taxon>
        <taxon>Embryophyta</taxon>
        <taxon>Tracheophyta</taxon>
        <taxon>Spermatophyta</taxon>
        <taxon>Magnoliopsida</taxon>
        <taxon>eudicotyledons</taxon>
        <taxon>Gunneridae</taxon>
        <taxon>Pentapetalae</taxon>
        <taxon>rosids</taxon>
        <taxon>fabids</taxon>
        <taxon>Fabales</taxon>
        <taxon>Fabaceae</taxon>
        <taxon>Papilionoideae</taxon>
        <taxon>50 kb inversion clade</taxon>
        <taxon>NPAAA clade</taxon>
        <taxon>indigoferoid/millettioid clade</taxon>
        <taxon>Phaseoleae</taxon>
        <taxon>Glycine</taxon>
        <taxon>Glycine subgen. Soja</taxon>
    </lineage>
</organism>
<reference evidence="2" key="3">
    <citation type="submission" date="2018-07" db="EMBL/GenBank/DDBJ databases">
        <title>WGS assembly of Glycine max.</title>
        <authorList>
            <person name="Schmutz J."/>
            <person name="Cannon S."/>
            <person name="Schlueter J."/>
            <person name="Ma J."/>
            <person name="Mitros T."/>
            <person name="Nelson W."/>
            <person name="Hyten D."/>
            <person name="Song Q."/>
            <person name="Thelen J."/>
            <person name="Cheng J."/>
            <person name="Xu D."/>
            <person name="Hellsten U."/>
            <person name="May G."/>
            <person name="Yu Y."/>
            <person name="Sakurai T."/>
            <person name="Umezawa T."/>
            <person name="Bhattacharyya M."/>
            <person name="Sandhu D."/>
            <person name="Valliyodan B."/>
            <person name="Lindquist E."/>
            <person name="Peto M."/>
            <person name="Grant D."/>
            <person name="Shu S."/>
            <person name="Goodstein D."/>
            <person name="Barry K."/>
            <person name="Futrell-Griggs M."/>
            <person name="Abernathy B."/>
            <person name="Du J."/>
            <person name="Tian Z."/>
            <person name="Zhu L."/>
            <person name="Gill N."/>
            <person name="Joshi T."/>
            <person name="Libault M."/>
            <person name="Sethuraman A."/>
            <person name="Zhang X."/>
            <person name="Shinozaki K."/>
            <person name="Nguyen H."/>
            <person name="Wing R."/>
            <person name="Cregan P."/>
            <person name="Specht J."/>
            <person name="Grimwood J."/>
            <person name="Rokhsar D."/>
            <person name="Stacey G."/>
            <person name="Shoemaker R."/>
            <person name="Jackson S."/>
        </authorList>
    </citation>
    <scope>NUCLEOTIDE SEQUENCE</scope>
    <source>
        <tissue evidence="2">Callus</tissue>
    </source>
</reference>
<evidence type="ECO:0000313" key="2">
    <source>
        <dbReference type="EMBL" id="KRH28152.1"/>
    </source>
</evidence>
<evidence type="ECO:0000256" key="1">
    <source>
        <dbReference type="SAM" id="MobiDB-lite"/>
    </source>
</evidence>
<feature type="compositionally biased region" description="Low complexity" evidence="1">
    <location>
        <begin position="27"/>
        <end position="43"/>
    </location>
</feature>
<gene>
    <name evidence="2" type="ORF">GLYMA_11G035600</name>
</gene>
<sequence length="117" mass="12531">MEARPAVLGLHRSLRGSTASPSPPPSSASKTTPRSPSPSSSAPKPSPSPLSPTHTTPSSSTPWPRFANSTCMVTHRRNGPKPPHPNPLYFPNPNSPPHLCRPHAPSRTRLPRHDAFS</sequence>
<evidence type="ECO:0000313" key="4">
    <source>
        <dbReference type="Proteomes" id="UP000008827"/>
    </source>
</evidence>
<keyword evidence="4" id="KW-1185">Reference proteome</keyword>
<dbReference type="Gramene" id="KRH28152">
    <property type="protein sequence ID" value="KRH28152"/>
    <property type="gene ID" value="GLYMA_11G035600"/>
</dbReference>
<protein>
    <submittedName>
        <fullName evidence="2 3">Uncharacterized protein</fullName>
    </submittedName>
</protein>
<dbReference type="Proteomes" id="UP000008827">
    <property type="component" value="Chromosome 11"/>
</dbReference>